<dbReference type="Gene3D" id="3.20.20.120">
    <property type="entry name" value="Enolase-like C-terminal domain"/>
    <property type="match status" value="1"/>
</dbReference>
<dbReference type="OrthoDB" id="7809546at2"/>
<name>A0A517Z0M3_9PLAN</name>
<sequence length="483" mass="55074">MAYHIESIDLFVRETPPNRMTFTIGKQKGADAPPPKRRPRGILLVRMQLTDDQGRRTWGVAGDRPSFGWLDKRSDYGPEEKLDRLLALVRRARDLYLEQPRFDTPFEQWHDRLEPIRLQGKAANHEGLSIAYASALFERAMIDAVCRMEELSFFEAVRQNRLGFDAGSVFPELKSIRLQDHLPQRPRTRFAIRHTVGLADPLTADDLPESERVNDGEPETLAEYVQRDGLKFFKVKISGDAEADLHRLGRIWDVIVDVEDPVVTLDGNESYTDINAFARFVERFEAEQLGIFQHTSFIEQPLTRALTHDPSTADAIAKITRHKPVIIDEADESLDSFPSALAIGYSGTSHKNCKGVFKSLVNFCRCRQLEAQDRIVIQSGEDLSNMPMVPLHQDFAALGVLDILDCERNGHHYSYGLSHLTETEKRHVRTAHRDLYTPRDGELFLNIRNGMVQCESLQCRGFGVAFPPEWNALIPLDDWDIAW</sequence>
<dbReference type="EMBL" id="CP036275">
    <property type="protein sequence ID" value="QDU36036.1"/>
    <property type="molecule type" value="Genomic_DNA"/>
</dbReference>
<dbReference type="SUPFAM" id="SSF51604">
    <property type="entry name" value="Enolase C-terminal domain-like"/>
    <property type="match status" value="1"/>
</dbReference>
<protein>
    <recommendedName>
        <fullName evidence="3">Enolase C-terminal domain-containing protein</fullName>
    </recommendedName>
</protein>
<evidence type="ECO:0000313" key="2">
    <source>
        <dbReference type="Proteomes" id="UP000320496"/>
    </source>
</evidence>
<gene>
    <name evidence="1" type="ORF">Mal4_03190</name>
</gene>
<dbReference type="RefSeq" id="WP_145366742.1">
    <property type="nucleotide sequence ID" value="NZ_CP036275.1"/>
</dbReference>
<dbReference type="AlphaFoldDB" id="A0A517Z0M3"/>
<evidence type="ECO:0000313" key="1">
    <source>
        <dbReference type="EMBL" id="QDU36036.1"/>
    </source>
</evidence>
<reference evidence="1 2" key="1">
    <citation type="submission" date="2019-02" db="EMBL/GenBank/DDBJ databases">
        <title>Deep-cultivation of Planctomycetes and their phenomic and genomic characterization uncovers novel biology.</title>
        <authorList>
            <person name="Wiegand S."/>
            <person name="Jogler M."/>
            <person name="Boedeker C."/>
            <person name="Pinto D."/>
            <person name="Vollmers J."/>
            <person name="Rivas-Marin E."/>
            <person name="Kohn T."/>
            <person name="Peeters S.H."/>
            <person name="Heuer A."/>
            <person name="Rast P."/>
            <person name="Oberbeckmann S."/>
            <person name="Bunk B."/>
            <person name="Jeske O."/>
            <person name="Meyerdierks A."/>
            <person name="Storesund J.E."/>
            <person name="Kallscheuer N."/>
            <person name="Luecker S."/>
            <person name="Lage O.M."/>
            <person name="Pohl T."/>
            <person name="Merkel B.J."/>
            <person name="Hornburger P."/>
            <person name="Mueller R.-W."/>
            <person name="Bruemmer F."/>
            <person name="Labrenz M."/>
            <person name="Spormann A.M."/>
            <person name="Op den Camp H."/>
            <person name="Overmann J."/>
            <person name="Amann R."/>
            <person name="Jetten M.S.M."/>
            <person name="Mascher T."/>
            <person name="Medema M.H."/>
            <person name="Devos D.P."/>
            <person name="Kaster A.-K."/>
            <person name="Ovreas L."/>
            <person name="Rohde M."/>
            <person name="Galperin M.Y."/>
            <person name="Jogler C."/>
        </authorList>
    </citation>
    <scope>NUCLEOTIDE SEQUENCE [LARGE SCALE GENOMIC DNA]</scope>
    <source>
        <strain evidence="1 2">Mal4</strain>
    </source>
</reference>
<proteinExistence type="predicted"/>
<keyword evidence="2" id="KW-1185">Reference proteome</keyword>
<dbReference type="Proteomes" id="UP000320496">
    <property type="component" value="Chromosome"/>
</dbReference>
<organism evidence="1 2">
    <name type="scientific">Maioricimonas rarisocia</name>
    <dbReference type="NCBI Taxonomy" id="2528026"/>
    <lineage>
        <taxon>Bacteria</taxon>
        <taxon>Pseudomonadati</taxon>
        <taxon>Planctomycetota</taxon>
        <taxon>Planctomycetia</taxon>
        <taxon>Planctomycetales</taxon>
        <taxon>Planctomycetaceae</taxon>
        <taxon>Maioricimonas</taxon>
    </lineage>
</organism>
<accession>A0A517Z0M3</accession>
<dbReference type="InterPro" id="IPR036849">
    <property type="entry name" value="Enolase-like_C_sf"/>
</dbReference>
<dbReference type="KEGG" id="mri:Mal4_03190"/>
<evidence type="ECO:0008006" key="3">
    <source>
        <dbReference type="Google" id="ProtNLM"/>
    </source>
</evidence>